<organism evidence="2 3">
    <name type="scientific">Cystoisospora suis</name>
    <dbReference type="NCBI Taxonomy" id="483139"/>
    <lineage>
        <taxon>Eukaryota</taxon>
        <taxon>Sar</taxon>
        <taxon>Alveolata</taxon>
        <taxon>Apicomplexa</taxon>
        <taxon>Conoidasida</taxon>
        <taxon>Coccidia</taxon>
        <taxon>Eucoccidiorida</taxon>
        <taxon>Eimeriorina</taxon>
        <taxon>Sarcocystidae</taxon>
        <taxon>Cystoisospora</taxon>
    </lineage>
</organism>
<dbReference type="InterPro" id="IPR038765">
    <property type="entry name" value="Papain-like_cys_pep_sf"/>
</dbReference>
<feature type="region of interest" description="Disordered" evidence="1">
    <location>
        <begin position="343"/>
        <end position="364"/>
    </location>
</feature>
<dbReference type="Gene3D" id="3.90.70.10">
    <property type="entry name" value="Cysteine proteinases"/>
    <property type="match status" value="1"/>
</dbReference>
<proteinExistence type="predicted"/>
<feature type="compositionally biased region" description="Low complexity" evidence="1">
    <location>
        <begin position="343"/>
        <end position="355"/>
    </location>
</feature>
<name>A0A2C6L4E7_9APIC</name>
<protein>
    <submittedName>
        <fullName evidence="2">Ubiquitin carboxyl-terminal hydrolase</fullName>
    </submittedName>
</protein>
<evidence type="ECO:0000313" key="2">
    <source>
        <dbReference type="EMBL" id="PHJ22443.1"/>
    </source>
</evidence>
<reference evidence="2 3" key="1">
    <citation type="journal article" date="2017" name="Int. J. Parasitol.">
        <title>The genome of the protozoan parasite Cystoisospora suis and a reverse vaccinology approach to identify vaccine candidates.</title>
        <authorList>
            <person name="Palmieri N."/>
            <person name="Shrestha A."/>
            <person name="Ruttkowski B."/>
            <person name="Beck T."/>
            <person name="Vogl C."/>
            <person name="Tomley F."/>
            <person name="Blake D.P."/>
            <person name="Joachim A."/>
        </authorList>
    </citation>
    <scope>NUCLEOTIDE SEQUENCE [LARGE SCALE GENOMIC DNA]</scope>
    <source>
        <strain evidence="2 3">Wien I</strain>
    </source>
</reference>
<dbReference type="VEuPathDB" id="ToxoDB:CSUI_003704"/>
<keyword evidence="3" id="KW-1185">Reference proteome</keyword>
<feature type="compositionally biased region" description="Low complexity" evidence="1">
    <location>
        <begin position="32"/>
        <end position="43"/>
    </location>
</feature>
<dbReference type="Proteomes" id="UP000221165">
    <property type="component" value="Unassembled WGS sequence"/>
</dbReference>
<gene>
    <name evidence="2" type="ORF">CSUI_003704</name>
</gene>
<feature type="region of interest" description="Disordered" evidence="1">
    <location>
        <begin position="262"/>
        <end position="304"/>
    </location>
</feature>
<dbReference type="GeneID" id="94427110"/>
<keyword evidence="2" id="KW-0378">Hydrolase</keyword>
<feature type="region of interest" description="Disordered" evidence="1">
    <location>
        <begin position="396"/>
        <end position="430"/>
    </location>
</feature>
<comment type="caution">
    <text evidence="2">The sequence shown here is derived from an EMBL/GenBank/DDBJ whole genome shotgun (WGS) entry which is preliminary data.</text>
</comment>
<feature type="region of interest" description="Disordered" evidence="1">
    <location>
        <begin position="571"/>
        <end position="626"/>
    </location>
</feature>
<dbReference type="RefSeq" id="XP_067924120.1">
    <property type="nucleotide sequence ID" value="XM_068063899.1"/>
</dbReference>
<dbReference type="AlphaFoldDB" id="A0A2C6L4E7"/>
<feature type="region of interest" description="Disordered" evidence="1">
    <location>
        <begin position="32"/>
        <end position="60"/>
    </location>
</feature>
<dbReference type="EMBL" id="MIGC01001670">
    <property type="protein sequence ID" value="PHJ22443.1"/>
    <property type="molecule type" value="Genomic_DNA"/>
</dbReference>
<sequence length="682" mass="73144">MYVHRVYAAELLPLLGTPAPAVASVCSAPASSPPLLSAPRSPRFQLKNEKPGNSCRQTGTASRKLISDSMSNAFPSSVNRTSGSSACVNLDFSTLSPRQHAFVGKQRASPSGPFPSYASERNTIPVKQEVHSAAAKTYESSPSACRQNGTIGGCLRALFLSDASLVSREAMAISPLHQPVGTDLPSFTLMHRSSTDKGAPMQKQNSTAYDFIFGTHAQTEDSRDDSWGNVDSGGSLSLEADLQKFQQLFQLTKAIRLAPRGSRAKQKGAAFRKGIGGGETGDKGGSLADGNPWDALSTRKQRGDCGQCRGSQTVTLDRHCMHAPTIFVCSLVWPPDFAQLPASSSASGESSCRAATPRSSPIKGVKTQDELRERVLLLLQGLEPVLDVPAIFSEMDSPRRPGSSPVLAHNVGGETASSAQTRRDPSGRRPFRAAAAREVEAFSADVAGKHVFRGMVCFYGQHYVCFFYHWASAKWVLFDDSRVKRALTWKTVLEMCVGGKLLPCLLFFEKISLRRSRHIDVCSSSSSASFPPSAVSTTSPLTSVFMSNSEFLSNPCSPSIPLAEVFGRGVALRDDPERNTPGSRTTGEEFFSSSDSEREAEPSLPSDAWNRFLSGNDNGGQRKSDEEYGKEGLQLFCAEMLSCQSFSLSDLSDKAAKRGVSSVPVGCGVEDSTSAAAPCRVS</sequence>
<evidence type="ECO:0000256" key="1">
    <source>
        <dbReference type="SAM" id="MobiDB-lite"/>
    </source>
</evidence>
<dbReference type="SUPFAM" id="SSF54001">
    <property type="entry name" value="Cysteine proteinases"/>
    <property type="match status" value="1"/>
</dbReference>
<dbReference type="OrthoDB" id="330957at2759"/>
<dbReference type="GO" id="GO:0016787">
    <property type="term" value="F:hydrolase activity"/>
    <property type="evidence" value="ECO:0007669"/>
    <property type="project" value="UniProtKB-KW"/>
</dbReference>
<accession>A0A2C6L4E7</accession>
<evidence type="ECO:0000313" key="3">
    <source>
        <dbReference type="Proteomes" id="UP000221165"/>
    </source>
</evidence>
<dbReference type="CDD" id="cd02257">
    <property type="entry name" value="Peptidase_C19"/>
    <property type="match status" value="1"/>
</dbReference>